<dbReference type="EMBL" id="UYYF01004891">
    <property type="protein sequence ID" value="VDN07497.1"/>
    <property type="molecule type" value="Genomic_DNA"/>
</dbReference>
<dbReference type="InterPro" id="IPR014044">
    <property type="entry name" value="CAP_dom"/>
</dbReference>
<dbReference type="InterPro" id="IPR001283">
    <property type="entry name" value="CRISP-related"/>
</dbReference>
<dbReference type="PANTHER" id="PTHR10334">
    <property type="entry name" value="CYSTEINE-RICH SECRETORY PROTEIN-RELATED"/>
    <property type="match status" value="1"/>
</dbReference>
<dbReference type="SUPFAM" id="SSF55797">
    <property type="entry name" value="PR-1-like"/>
    <property type="match status" value="1"/>
</dbReference>
<keyword evidence="1" id="KW-0472">Membrane</keyword>
<dbReference type="PRINTS" id="PR00837">
    <property type="entry name" value="V5TPXLIKE"/>
</dbReference>
<dbReference type="InterPro" id="IPR002413">
    <property type="entry name" value="V5_allergen-like"/>
</dbReference>
<dbReference type="Gene3D" id="3.40.33.10">
    <property type="entry name" value="CAP"/>
    <property type="match status" value="1"/>
</dbReference>
<dbReference type="Proteomes" id="UP000276776">
    <property type="component" value="Unassembled WGS sequence"/>
</dbReference>
<dbReference type="AlphaFoldDB" id="A0A0N5D9M8"/>
<dbReference type="PRINTS" id="PR00838">
    <property type="entry name" value="V5ALLERGEN"/>
</dbReference>
<feature type="transmembrane region" description="Helical" evidence="1">
    <location>
        <begin position="6"/>
        <end position="26"/>
    </location>
</feature>
<dbReference type="STRING" id="103827.A0A0N5D9M8"/>
<dbReference type="OMA" id="GCAISEY"/>
<reference evidence="3 4" key="2">
    <citation type="submission" date="2018-11" db="EMBL/GenBank/DDBJ databases">
        <authorList>
            <consortium name="Pathogen Informatics"/>
        </authorList>
    </citation>
    <scope>NUCLEOTIDE SEQUENCE [LARGE SCALE GENOMIC DNA]</scope>
</reference>
<feature type="domain" description="SCP" evidence="2">
    <location>
        <begin position="67"/>
        <end position="230"/>
    </location>
</feature>
<evidence type="ECO:0000313" key="4">
    <source>
        <dbReference type="Proteomes" id="UP000276776"/>
    </source>
</evidence>
<dbReference type="GO" id="GO:0005576">
    <property type="term" value="C:extracellular region"/>
    <property type="evidence" value="ECO:0007669"/>
    <property type="project" value="InterPro"/>
</dbReference>
<dbReference type="InterPro" id="IPR035940">
    <property type="entry name" value="CAP_sf"/>
</dbReference>
<keyword evidence="4" id="KW-1185">Reference proteome</keyword>
<reference evidence="5" key="1">
    <citation type="submission" date="2017-02" db="UniProtKB">
        <authorList>
            <consortium name="WormBaseParasite"/>
        </authorList>
    </citation>
    <scope>IDENTIFICATION</scope>
</reference>
<dbReference type="WBParaSite" id="TCLT_0000984301-mRNA-1">
    <property type="protein sequence ID" value="TCLT_0000984301-mRNA-1"/>
    <property type="gene ID" value="TCLT_0000984301"/>
</dbReference>
<accession>A0A0N5D9M8</accession>
<dbReference type="PROSITE" id="PS01009">
    <property type="entry name" value="CRISP_1"/>
    <property type="match status" value="1"/>
</dbReference>
<proteinExistence type="predicted"/>
<sequence>MLNKNYLYIAYLIVLFYKYKFNFMILKEFNTKFYQLIFLFNKMDEQKLFSVTVAYDVQCPGGKLTSEQRMQIVAQHNNYRSKLANGKERSKDDNFMPSARNMLKMIWSCDLERTAQQWADHCRFQHSTRQQRNNAGENIYYYQSSEDITNEAQKAALMAGEAWWSELYEFYYSNPLNDMTMNQFNPKVGHFTQMAWANTHKIGCGIAPQCSNGHKVIVVCQYKEAGNMIGSKIYEVGQPCKGNSDCATNKCSIEDGLCVKEE</sequence>
<keyword evidence="1" id="KW-1133">Transmembrane helix</keyword>
<protein>
    <submittedName>
        <fullName evidence="5">SCP domain-containing protein</fullName>
    </submittedName>
</protein>
<evidence type="ECO:0000259" key="2">
    <source>
        <dbReference type="SMART" id="SM00198"/>
    </source>
</evidence>
<name>A0A0N5D9M8_THECL</name>
<evidence type="ECO:0000313" key="5">
    <source>
        <dbReference type="WBParaSite" id="TCLT_0000984301-mRNA-1"/>
    </source>
</evidence>
<organism evidence="5">
    <name type="scientific">Thelazia callipaeda</name>
    <name type="common">Oriental eyeworm</name>
    <name type="synonym">Parasitic nematode</name>
    <dbReference type="NCBI Taxonomy" id="103827"/>
    <lineage>
        <taxon>Eukaryota</taxon>
        <taxon>Metazoa</taxon>
        <taxon>Ecdysozoa</taxon>
        <taxon>Nematoda</taxon>
        <taxon>Chromadorea</taxon>
        <taxon>Rhabditida</taxon>
        <taxon>Spirurina</taxon>
        <taxon>Spiruromorpha</taxon>
        <taxon>Thelazioidea</taxon>
        <taxon>Thelaziidae</taxon>
        <taxon>Thelazia</taxon>
    </lineage>
</organism>
<evidence type="ECO:0000313" key="3">
    <source>
        <dbReference type="EMBL" id="VDN07497.1"/>
    </source>
</evidence>
<dbReference type="SMART" id="SM00198">
    <property type="entry name" value="SCP"/>
    <property type="match status" value="1"/>
</dbReference>
<dbReference type="CDD" id="cd05380">
    <property type="entry name" value="CAP_euk"/>
    <property type="match status" value="1"/>
</dbReference>
<dbReference type="InterPro" id="IPR018244">
    <property type="entry name" value="Allrgn_V5/Tpx1_CS"/>
</dbReference>
<dbReference type="OrthoDB" id="5874910at2759"/>
<gene>
    <name evidence="3" type="ORF">TCLT_LOCUS9832</name>
</gene>
<dbReference type="Pfam" id="PF00188">
    <property type="entry name" value="CAP"/>
    <property type="match status" value="1"/>
</dbReference>
<evidence type="ECO:0000256" key="1">
    <source>
        <dbReference type="SAM" id="Phobius"/>
    </source>
</evidence>
<keyword evidence="1" id="KW-0812">Transmembrane</keyword>